<dbReference type="EMBL" id="JAAITS010000055">
    <property type="protein sequence ID" value="NSG86964.1"/>
    <property type="molecule type" value="Genomic_DNA"/>
</dbReference>
<comment type="caution">
    <text evidence="3">The sequence shown here is derived from an EMBL/GenBank/DDBJ whole genome shotgun (WGS) entry which is preliminary data.</text>
</comment>
<feature type="region of interest" description="Disordered" evidence="1">
    <location>
        <begin position="34"/>
        <end position="73"/>
    </location>
</feature>
<reference evidence="3 4" key="1">
    <citation type="journal article" date="2020" name="Cell Host Microbe">
        <title>Functional and Genomic Variation between Human-Derived Isolates of Lachnospiraceae Reveals Inter- and Intra-Species Diversity.</title>
        <authorList>
            <person name="Sorbara M.T."/>
            <person name="Littmann E.R."/>
            <person name="Fontana E."/>
            <person name="Moody T.U."/>
            <person name="Kohout C.E."/>
            <person name="Gjonbalaj M."/>
            <person name="Eaton V."/>
            <person name="Seok R."/>
            <person name="Leiner I.M."/>
            <person name="Pamer E.G."/>
        </authorList>
    </citation>
    <scope>NUCLEOTIDE SEQUENCE [LARGE SCALE GENOMIC DNA]</scope>
    <source>
        <strain evidence="3 4">MSK.17.74</strain>
    </source>
</reference>
<feature type="compositionally biased region" description="Low complexity" evidence="1">
    <location>
        <begin position="34"/>
        <end position="43"/>
    </location>
</feature>
<gene>
    <name evidence="3" type="ORF">G5B17_16475</name>
</gene>
<keyword evidence="2" id="KW-0732">Signal</keyword>
<keyword evidence="4" id="KW-1185">Reference proteome</keyword>
<organism evidence="3 4">
    <name type="scientific">Blautia faecis</name>
    <dbReference type="NCBI Taxonomy" id="871665"/>
    <lineage>
        <taxon>Bacteria</taxon>
        <taxon>Bacillati</taxon>
        <taxon>Bacillota</taxon>
        <taxon>Clostridia</taxon>
        <taxon>Lachnospirales</taxon>
        <taxon>Lachnospiraceae</taxon>
        <taxon>Blautia</taxon>
    </lineage>
</organism>
<feature type="compositionally biased region" description="Polar residues" evidence="1">
    <location>
        <begin position="47"/>
        <end position="66"/>
    </location>
</feature>
<protein>
    <recommendedName>
        <fullName evidence="5">DUF4358 domain-containing protein</fullName>
    </recommendedName>
</protein>
<feature type="chain" id="PRO_5046679081" description="DUF4358 domain-containing protein" evidence="2">
    <location>
        <begin position="28"/>
        <end position="252"/>
    </location>
</feature>
<sequence>MRRKKSLLIPAVLAFSLCTGAVVPVLAEETSQTADAAAMTNTDNEQEASAGSTDGTAQETTDTSDSPYEKGTITDTDFQSEWLNLKFTPPETVVMNTEEELQSVMKQGQTTLEEASGVELGEDALSGTVYEMMASSISGFPNVSLVVEDASLENMTVDQYFLAAQQMLDATGMGYTYSDVTDIQIAGQDFRVMETSVAVNDYEILQKYCTRKQGGKFVSIILSYTTDTTAEADEILAAFTPLNTDTEAAPAE</sequence>
<evidence type="ECO:0000313" key="4">
    <source>
        <dbReference type="Proteomes" id="UP001644719"/>
    </source>
</evidence>
<name>A0ABX2HC77_9FIRM</name>
<accession>A0ABX2HC77</accession>
<dbReference type="Gene3D" id="3.40.1000.10">
    <property type="entry name" value="Mog1/PsbP, alpha/beta/alpha sandwich"/>
    <property type="match status" value="1"/>
</dbReference>
<dbReference type="Proteomes" id="UP001644719">
    <property type="component" value="Unassembled WGS sequence"/>
</dbReference>
<evidence type="ECO:0000313" key="3">
    <source>
        <dbReference type="EMBL" id="NSG86964.1"/>
    </source>
</evidence>
<dbReference type="RefSeq" id="WP_173770212.1">
    <property type="nucleotide sequence ID" value="NZ_JAAITS010000055.1"/>
</dbReference>
<evidence type="ECO:0000256" key="1">
    <source>
        <dbReference type="SAM" id="MobiDB-lite"/>
    </source>
</evidence>
<evidence type="ECO:0000256" key="2">
    <source>
        <dbReference type="SAM" id="SignalP"/>
    </source>
</evidence>
<proteinExistence type="predicted"/>
<evidence type="ECO:0008006" key="5">
    <source>
        <dbReference type="Google" id="ProtNLM"/>
    </source>
</evidence>
<feature type="signal peptide" evidence="2">
    <location>
        <begin position="1"/>
        <end position="27"/>
    </location>
</feature>